<protein>
    <submittedName>
        <fullName evidence="2">M61 family metallopeptidase</fullName>
    </submittedName>
</protein>
<evidence type="ECO:0000313" key="2">
    <source>
        <dbReference type="EMBL" id="MBE9033060.1"/>
    </source>
</evidence>
<feature type="domain" description="PDZ" evidence="1">
    <location>
        <begin position="472"/>
        <end position="538"/>
    </location>
</feature>
<dbReference type="Pfam" id="PF13180">
    <property type="entry name" value="PDZ_2"/>
    <property type="match status" value="1"/>
</dbReference>
<dbReference type="SUPFAM" id="SSF50156">
    <property type="entry name" value="PDZ domain-like"/>
    <property type="match status" value="1"/>
</dbReference>
<dbReference type="SUPFAM" id="SSF55486">
    <property type="entry name" value="Metalloproteases ('zincins'), catalytic domain"/>
    <property type="match status" value="1"/>
</dbReference>
<dbReference type="InterPro" id="IPR027268">
    <property type="entry name" value="Peptidase_M4/M1_CTD_sf"/>
</dbReference>
<accession>A0A928VR99</accession>
<name>A0A928VR99_9CYAN</name>
<evidence type="ECO:0000259" key="1">
    <source>
        <dbReference type="PROSITE" id="PS50106"/>
    </source>
</evidence>
<evidence type="ECO:0000313" key="3">
    <source>
        <dbReference type="Proteomes" id="UP000625316"/>
    </source>
</evidence>
<reference evidence="2" key="1">
    <citation type="submission" date="2020-10" db="EMBL/GenBank/DDBJ databases">
        <authorList>
            <person name="Castelo-Branco R."/>
            <person name="Eusebio N."/>
            <person name="Adriana R."/>
            <person name="Vieira A."/>
            <person name="Brugerolle De Fraissinette N."/>
            <person name="Rezende De Castro R."/>
            <person name="Schneider M.P."/>
            <person name="Vasconcelos V."/>
            <person name="Leao P.N."/>
        </authorList>
    </citation>
    <scope>NUCLEOTIDE SEQUENCE</scope>
    <source>
        <strain evidence="2">LEGE 11480</strain>
    </source>
</reference>
<dbReference type="PIRSF" id="PIRSF016493">
    <property type="entry name" value="Glycyl_aminpptds"/>
    <property type="match status" value="1"/>
</dbReference>
<dbReference type="Gene3D" id="1.10.390.10">
    <property type="entry name" value="Neutral Protease Domain 2"/>
    <property type="match status" value="1"/>
</dbReference>
<dbReference type="PROSITE" id="PS50106">
    <property type="entry name" value="PDZ"/>
    <property type="match status" value="1"/>
</dbReference>
<dbReference type="InterPro" id="IPR036034">
    <property type="entry name" value="PDZ_sf"/>
</dbReference>
<organism evidence="2 3">
    <name type="scientific">Romeriopsis navalis LEGE 11480</name>
    <dbReference type="NCBI Taxonomy" id="2777977"/>
    <lineage>
        <taxon>Bacteria</taxon>
        <taxon>Bacillati</taxon>
        <taxon>Cyanobacteriota</taxon>
        <taxon>Cyanophyceae</taxon>
        <taxon>Leptolyngbyales</taxon>
        <taxon>Leptolyngbyaceae</taxon>
        <taxon>Romeriopsis</taxon>
        <taxon>Romeriopsis navalis</taxon>
    </lineage>
</organism>
<dbReference type="Proteomes" id="UP000625316">
    <property type="component" value="Unassembled WGS sequence"/>
</dbReference>
<comment type="caution">
    <text evidence="2">The sequence shown here is derived from an EMBL/GenBank/DDBJ whole genome shotgun (WGS) entry which is preliminary data.</text>
</comment>
<dbReference type="InterPro" id="IPR001478">
    <property type="entry name" value="PDZ"/>
</dbReference>
<dbReference type="Pfam" id="PF17899">
    <property type="entry name" value="Peptidase_M61_N"/>
    <property type="match status" value="1"/>
</dbReference>
<dbReference type="Gene3D" id="2.30.42.10">
    <property type="match status" value="1"/>
</dbReference>
<dbReference type="EMBL" id="JADEXQ010000147">
    <property type="protein sequence ID" value="MBE9033060.1"/>
    <property type="molecule type" value="Genomic_DNA"/>
</dbReference>
<dbReference type="SMART" id="SM00228">
    <property type="entry name" value="PDZ"/>
    <property type="match status" value="1"/>
</dbReference>
<dbReference type="Pfam" id="PF05299">
    <property type="entry name" value="Peptidase_M61"/>
    <property type="match status" value="1"/>
</dbReference>
<dbReference type="RefSeq" id="WP_264327872.1">
    <property type="nucleotide sequence ID" value="NZ_JADEXQ010000147.1"/>
</dbReference>
<dbReference type="InterPro" id="IPR007963">
    <property type="entry name" value="Peptidase_M61_catalytic"/>
</dbReference>
<dbReference type="AlphaFoldDB" id="A0A928VR99"/>
<keyword evidence="3" id="KW-1185">Reference proteome</keyword>
<proteinExistence type="predicted"/>
<dbReference type="InterPro" id="IPR024191">
    <property type="entry name" value="Peptidase_M61"/>
</dbReference>
<gene>
    <name evidence="2" type="ORF">IQ266_25310</name>
</gene>
<dbReference type="InterPro" id="IPR040756">
    <property type="entry name" value="Peptidase_M61_N"/>
</dbReference>
<sequence length="612" mass="69150">MPRQPIESISPDVLTGESSAATVSSTSAQSIGLHYTVAMPQPTTHLFEVTLQITAWQATQLDLKMPVWTPGSYLVREYARHVQDFAAVDAAGQAITWAKLGKNHWQLDTQGQSSITVRYRVFANELTVRTNHLDHTHGYFNGAATFCFIPGYQQQSVKVTIQPPPDWKIATQLSPVDGPENTFIAPNFDLLVDSPFEIGTHTVHAFEAGGKPNEYVIWGENHNLNVEQLIEDTQKIVATEAAMFGELPYDRYKFMLHLPGKGYGGLEHRDACCLIFSRRSFGDREKYEDFIQLVAHEFFHLWNIKRIRPKALEVFDYEAENYTPSLWFSEGTTSYYDFLIPYRAGIYGAKTYLKNLSKEITRYLTTPGRLVQPLSESSFDAWIKLYRQDSNSPNSQMSYYLKGAMVTFLMDLAIRRKHQNQKSFDQVLPLMWQKFGRSETGFTPAQVKQVIESVAEFDLTDFFDRYIHGLEELPLAEALADFGLRLAANSDEGDLPPYTGLRLNPTAKPTAIVKCVESDSPAQRAGIDAGDEIVAIDGLRVTAAQLPTQLKDYQPGETITLSIFHQDVLRQTQMTLQPAQPTKYFVVPMENPSIEQRQNFMGWLGLPMEAVI</sequence>
<dbReference type="Gene3D" id="2.60.40.3650">
    <property type="match status" value="1"/>
</dbReference>